<dbReference type="OrthoDB" id="2106152at2759"/>
<evidence type="ECO:0008006" key="4">
    <source>
        <dbReference type="Google" id="ProtNLM"/>
    </source>
</evidence>
<dbReference type="PANTHER" id="PTHR14614:SF104">
    <property type="entry name" value="N-METHYLTRANSFERASE, PUTATIVE (AFU_ORTHOLOGUE AFUA_1G17750)-RELATED"/>
    <property type="match status" value="1"/>
</dbReference>
<dbReference type="Pfam" id="PF10294">
    <property type="entry name" value="Methyltransf_16"/>
    <property type="match status" value="1"/>
</dbReference>
<dbReference type="PANTHER" id="PTHR14614">
    <property type="entry name" value="HEPATOCELLULAR CARCINOMA-ASSOCIATED ANTIGEN"/>
    <property type="match status" value="1"/>
</dbReference>
<dbReference type="HOGENOM" id="CLU_032409_2_1_1"/>
<keyword evidence="3" id="KW-1185">Reference proteome</keyword>
<accession>C5FDI7</accession>
<protein>
    <recommendedName>
        <fullName evidence="4">Nicotinamide N-methyltransferase</fullName>
    </recommendedName>
</protein>
<gene>
    <name evidence="2" type="ORF">MCYG_00849</name>
</gene>
<name>C5FDI7_ARTOC</name>
<dbReference type="eggNOG" id="KOG2920">
    <property type="taxonomic scope" value="Eukaryota"/>
</dbReference>
<dbReference type="OMA" id="RARWCIV"/>
<dbReference type="GeneID" id="9226675"/>
<reference evidence="3" key="1">
    <citation type="journal article" date="2012" name="MBio">
        <title>Comparative genome analysis of Trichophyton rubrum and related dermatophytes reveals candidate genes involved in infection.</title>
        <authorList>
            <person name="Martinez D.A."/>
            <person name="Oliver B.G."/>
            <person name="Graeser Y."/>
            <person name="Goldberg J.M."/>
            <person name="Li W."/>
            <person name="Martinez-Rossi N.M."/>
            <person name="Monod M."/>
            <person name="Shelest E."/>
            <person name="Barton R.C."/>
            <person name="Birch E."/>
            <person name="Brakhage A.A."/>
            <person name="Chen Z."/>
            <person name="Gurr S.J."/>
            <person name="Heiman D."/>
            <person name="Heitman J."/>
            <person name="Kosti I."/>
            <person name="Rossi A."/>
            <person name="Saif S."/>
            <person name="Samalova M."/>
            <person name="Saunders C.W."/>
            <person name="Shea T."/>
            <person name="Summerbell R.C."/>
            <person name="Xu J."/>
            <person name="Young S."/>
            <person name="Zeng Q."/>
            <person name="Birren B.W."/>
            <person name="Cuomo C.A."/>
            <person name="White T.C."/>
        </authorList>
    </citation>
    <scope>NUCLEOTIDE SEQUENCE [LARGE SCALE GENOMIC DNA]</scope>
    <source>
        <strain evidence="3">ATCC MYA-4605 / CBS 113480</strain>
    </source>
</reference>
<dbReference type="VEuPathDB" id="FungiDB:MCYG_00849"/>
<organism evidence="2 3">
    <name type="scientific">Arthroderma otae (strain ATCC MYA-4605 / CBS 113480)</name>
    <name type="common">Microsporum canis</name>
    <dbReference type="NCBI Taxonomy" id="554155"/>
    <lineage>
        <taxon>Eukaryota</taxon>
        <taxon>Fungi</taxon>
        <taxon>Dikarya</taxon>
        <taxon>Ascomycota</taxon>
        <taxon>Pezizomycotina</taxon>
        <taxon>Eurotiomycetes</taxon>
        <taxon>Eurotiomycetidae</taxon>
        <taxon>Onygenales</taxon>
        <taxon>Arthrodermataceae</taxon>
        <taxon>Microsporum</taxon>
    </lineage>
</organism>
<feature type="region of interest" description="Disordered" evidence="1">
    <location>
        <begin position="60"/>
        <end position="86"/>
    </location>
</feature>
<dbReference type="RefSeq" id="XP_002850745.1">
    <property type="nucleotide sequence ID" value="XM_002850699.1"/>
</dbReference>
<proteinExistence type="predicted"/>
<dbReference type="AlphaFoldDB" id="C5FDI7"/>
<evidence type="ECO:0000313" key="3">
    <source>
        <dbReference type="Proteomes" id="UP000002035"/>
    </source>
</evidence>
<evidence type="ECO:0000313" key="2">
    <source>
        <dbReference type="EMBL" id="EEQ27961.1"/>
    </source>
</evidence>
<dbReference type="EMBL" id="DS995701">
    <property type="protein sequence ID" value="EEQ27961.1"/>
    <property type="molecule type" value="Genomic_DNA"/>
</dbReference>
<dbReference type="SUPFAM" id="SSF53335">
    <property type="entry name" value="S-adenosyl-L-methionine-dependent methyltransferases"/>
    <property type="match status" value="1"/>
</dbReference>
<dbReference type="InterPro" id="IPR019410">
    <property type="entry name" value="Methyltransf_16"/>
</dbReference>
<dbReference type="GO" id="GO:0005737">
    <property type="term" value="C:cytoplasm"/>
    <property type="evidence" value="ECO:0007669"/>
    <property type="project" value="TreeGrafter"/>
</dbReference>
<dbReference type="InterPro" id="IPR029063">
    <property type="entry name" value="SAM-dependent_MTases_sf"/>
</dbReference>
<sequence length="332" mass="36231">MFHTRFRNEDEGEVEDRLASFLPVLYPESAPSCVGQPGQQLVYSSSIFGDLALSIPDYSREKADTDTDTEAGEGEGQARKKTTPGAEVEKARRLFAHYLWGSGLLVTDGIERDSSDAASAPASTSWSVRGHRILELGAGAALPSIVSVLAGAASVTVTDHPSAPGLYGPIQSNIKKNIPQHLADRISVQPYQWGVFEGSVSVDEEELETSHLARMAGFAAANRGRFGRVICADCLWMPSQHENLIQTLLWFLSPSSSSSPGIAWVVAGLHTGRDIVASFFQKAVASGLVVEKMWERDMNSAEGERTREWKAVREDEGPENRARWCIVAMLRR</sequence>
<dbReference type="GO" id="GO:0008757">
    <property type="term" value="F:S-adenosylmethionine-dependent methyltransferase activity"/>
    <property type="evidence" value="ECO:0007669"/>
    <property type="project" value="UniProtKB-ARBA"/>
</dbReference>
<dbReference type="Proteomes" id="UP000002035">
    <property type="component" value="Unassembled WGS sequence"/>
</dbReference>
<evidence type="ECO:0000256" key="1">
    <source>
        <dbReference type="SAM" id="MobiDB-lite"/>
    </source>
</evidence>
<dbReference type="Gene3D" id="3.40.50.150">
    <property type="entry name" value="Vaccinia Virus protein VP39"/>
    <property type="match status" value="1"/>
</dbReference>